<keyword evidence="2" id="KW-1185">Reference proteome</keyword>
<name>A0A183DGB3_9BILA</name>
<dbReference type="Proteomes" id="UP000271098">
    <property type="component" value="Unassembled WGS sequence"/>
</dbReference>
<organism evidence="3">
    <name type="scientific">Gongylonema pulchrum</name>
    <dbReference type="NCBI Taxonomy" id="637853"/>
    <lineage>
        <taxon>Eukaryota</taxon>
        <taxon>Metazoa</taxon>
        <taxon>Ecdysozoa</taxon>
        <taxon>Nematoda</taxon>
        <taxon>Chromadorea</taxon>
        <taxon>Rhabditida</taxon>
        <taxon>Spirurina</taxon>
        <taxon>Spiruromorpha</taxon>
        <taxon>Spiruroidea</taxon>
        <taxon>Gongylonematidae</taxon>
        <taxon>Gongylonema</taxon>
    </lineage>
</organism>
<protein>
    <submittedName>
        <fullName evidence="3">Helicase C-terminal domain-containing protein</fullName>
    </submittedName>
</protein>
<sequence>MQAQDRAHRIGQSREVRVLRLLTVNSIEEKILAAARYKLNVDEKVIQAGKFDQRSTGAERRQMLEQIIRAQSEDDDEDEVPDDETINQMIARSEEEFDLFQVHCLLFFVNLSLTC</sequence>
<proteinExistence type="predicted"/>
<dbReference type="SUPFAM" id="SSF52540">
    <property type="entry name" value="P-loop containing nucleoside triphosphate hydrolases"/>
    <property type="match status" value="1"/>
</dbReference>
<dbReference type="OrthoDB" id="448448at2759"/>
<accession>A0A183DGB3</accession>
<dbReference type="InterPro" id="IPR027417">
    <property type="entry name" value="P-loop_NTPase"/>
</dbReference>
<reference evidence="3" key="1">
    <citation type="submission" date="2016-06" db="UniProtKB">
        <authorList>
            <consortium name="WormBaseParasite"/>
        </authorList>
    </citation>
    <scope>IDENTIFICATION</scope>
</reference>
<dbReference type="Gene3D" id="3.40.50.300">
    <property type="entry name" value="P-loop containing nucleotide triphosphate hydrolases"/>
    <property type="match status" value="1"/>
</dbReference>
<dbReference type="AlphaFoldDB" id="A0A183DGB3"/>
<gene>
    <name evidence="1" type="ORF">GPUH_LOCUS7752</name>
</gene>
<dbReference type="PANTHER" id="PTHR10799">
    <property type="entry name" value="SNF2/RAD54 HELICASE FAMILY"/>
    <property type="match status" value="1"/>
</dbReference>
<evidence type="ECO:0000313" key="3">
    <source>
        <dbReference type="WBParaSite" id="GPUH_0000776301-mRNA-1"/>
    </source>
</evidence>
<evidence type="ECO:0000313" key="2">
    <source>
        <dbReference type="Proteomes" id="UP000271098"/>
    </source>
</evidence>
<dbReference type="EMBL" id="UYRT01020857">
    <property type="protein sequence ID" value="VDK59525.1"/>
    <property type="molecule type" value="Genomic_DNA"/>
</dbReference>
<reference evidence="1 2" key="2">
    <citation type="submission" date="2018-11" db="EMBL/GenBank/DDBJ databases">
        <authorList>
            <consortium name="Pathogen Informatics"/>
        </authorList>
    </citation>
    <scope>NUCLEOTIDE SEQUENCE [LARGE SCALE GENOMIC DNA]</scope>
</reference>
<dbReference type="WBParaSite" id="GPUH_0000776301-mRNA-1">
    <property type="protein sequence ID" value="GPUH_0000776301-mRNA-1"/>
    <property type="gene ID" value="GPUH_0000776301"/>
</dbReference>
<evidence type="ECO:0000313" key="1">
    <source>
        <dbReference type="EMBL" id="VDK59525.1"/>
    </source>
</evidence>